<dbReference type="Pfam" id="PF01872">
    <property type="entry name" value="RibD_C"/>
    <property type="match status" value="1"/>
</dbReference>
<protein>
    <submittedName>
        <fullName evidence="2">Dihydrofolate reductase family protein</fullName>
    </submittedName>
</protein>
<feature type="domain" description="Bacterial bifunctional deaminase-reductase C-terminal" evidence="1">
    <location>
        <begin position="4"/>
        <end position="161"/>
    </location>
</feature>
<sequence>MALVEANISMSVDGYVTGPDLEQHPGLGAGGDALHAWVWTDDGRRLLKDTFGASGAVVTSRQVYDMTDGWASENGLYGMPVFVVTHRPQEPVTRGETEFTFVEGVEAAIRAAATVAQERMVHIMGGASIIQQALRAGLVDRLAIHVAPVLLGSGTPLFAQIAEACPVTLIPLEQHHTAVATHLTYRVEKLNQPAR</sequence>
<dbReference type="SUPFAM" id="SSF53597">
    <property type="entry name" value="Dihydrofolate reductase-like"/>
    <property type="match status" value="1"/>
</dbReference>
<evidence type="ECO:0000259" key="1">
    <source>
        <dbReference type="Pfam" id="PF01872"/>
    </source>
</evidence>
<dbReference type="PANTHER" id="PTHR38011">
    <property type="entry name" value="DIHYDROFOLATE REDUCTASE FAMILY PROTEIN (AFU_ORTHOLOGUE AFUA_8G06820)"/>
    <property type="match status" value="1"/>
</dbReference>
<dbReference type="InterPro" id="IPR050765">
    <property type="entry name" value="Riboflavin_Biosynth_HTPR"/>
</dbReference>
<accession>A0ABN2DDB0</accession>
<keyword evidence="3" id="KW-1185">Reference proteome</keyword>
<dbReference type="EMBL" id="BAAAQD010000054">
    <property type="protein sequence ID" value="GAA1575094.1"/>
    <property type="molecule type" value="Genomic_DNA"/>
</dbReference>
<name>A0ABN2DDB0_9ACTN</name>
<proteinExistence type="predicted"/>
<dbReference type="InterPro" id="IPR024072">
    <property type="entry name" value="DHFR-like_dom_sf"/>
</dbReference>
<dbReference type="RefSeq" id="WP_344515268.1">
    <property type="nucleotide sequence ID" value="NZ_BAAAQD010000054.1"/>
</dbReference>
<dbReference type="Gene3D" id="3.40.430.10">
    <property type="entry name" value="Dihydrofolate Reductase, subunit A"/>
    <property type="match status" value="1"/>
</dbReference>
<comment type="caution">
    <text evidence="2">The sequence shown here is derived from an EMBL/GenBank/DDBJ whole genome shotgun (WGS) entry which is preliminary data.</text>
</comment>
<dbReference type="Proteomes" id="UP001501470">
    <property type="component" value="Unassembled WGS sequence"/>
</dbReference>
<gene>
    <name evidence="2" type="ORF">GCM10009827_116190</name>
</gene>
<reference evidence="2 3" key="1">
    <citation type="journal article" date="2019" name="Int. J. Syst. Evol. Microbiol.">
        <title>The Global Catalogue of Microorganisms (GCM) 10K type strain sequencing project: providing services to taxonomists for standard genome sequencing and annotation.</title>
        <authorList>
            <consortium name="The Broad Institute Genomics Platform"/>
            <consortium name="The Broad Institute Genome Sequencing Center for Infectious Disease"/>
            <person name="Wu L."/>
            <person name="Ma J."/>
        </authorList>
    </citation>
    <scope>NUCLEOTIDE SEQUENCE [LARGE SCALE GENOMIC DNA]</scope>
    <source>
        <strain evidence="2 3">JCM 15933</strain>
    </source>
</reference>
<evidence type="ECO:0000313" key="3">
    <source>
        <dbReference type="Proteomes" id="UP001501470"/>
    </source>
</evidence>
<dbReference type="PANTHER" id="PTHR38011:SF12">
    <property type="entry name" value="BIFUNCTIONAL DEAMINASE-REDUCTASE DOMAIN PROTEIN"/>
    <property type="match status" value="1"/>
</dbReference>
<dbReference type="InterPro" id="IPR002734">
    <property type="entry name" value="RibDG_C"/>
</dbReference>
<evidence type="ECO:0000313" key="2">
    <source>
        <dbReference type="EMBL" id="GAA1575094.1"/>
    </source>
</evidence>
<organism evidence="2 3">
    <name type="scientific">Dactylosporangium maewongense</name>
    <dbReference type="NCBI Taxonomy" id="634393"/>
    <lineage>
        <taxon>Bacteria</taxon>
        <taxon>Bacillati</taxon>
        <taxon>Actinomycetota</taxon>
        <taxon>Actinomycetes</taxon>
        <taxon>Micromonosporales</taxon>
        <taxon>Micromonosporaceae</taxon>
        <taxon>Dactylosporangium</taxon>
    </lineage>
</organism>